<comment type="caution">
    <text evidence="2">The sequence shown here is derived from an EMBL/GenBank/DDBJ whole genome shotgun (WGS) entry which is preliminary data.</text>
</comment>
<dbReference type="PANTHER" id="PTHR31987">
    <property type="entry name" value="GLUTAMINASE A-RELATED"/>
    <property type="match status" value="1"/>
</dbReference>
<dbReference type="Proteomes" id="UP000616779">
    <property type="component" value="Unassembled WGS sequence"/>
</dbReference>
<dbReference type="EMBL" id="WHOA01000085">
    <property type="protein sequence ID" value="NOU71955.1"/>
    <property type="molecule type" value="Genomic_DNA"/>
</dbReference>
<reference evidence="2 3" key="1">
    <citation type="submission" date="2019-10" db="EMBL/GenBank/DDBJ databases">
        <title>Description of Paenibacillus terrestris sp. nov.</title>
        <authorList>
            <person name="Carlier A."/>
            <person name="Qi S."/>
        </authorList>
    </citation>
    <scope>NUCLEOTIDE SEQUENCE [LARGE SCALE GENOMIC DNA]</scope>
    <source>
        <strain evidence="2 3">LMG 31458</strain>
    </source>
</reference>
<dbReference type="Pfam" id="PF16335">
    <property type="entry name" value="GtaA_6_Hairpin"/>
    <property type="match status" value="1"/>
</dbReference>
<keyword evidence="3" id="KW-1185">Reference proteome</keyword>
<evidence type="ECO:0000313" key="2">
    <source>
        <dbReference type="EMBL" id="NOU71955.1"/>
    </source>
</evidence>
<name>A0ABX1XTT3_9BACL</name>
<accession>A0ABX1XTT3</accession>
<evidence type="ECO:0000313" key="3">
    <source>
        <dbReference type="Proteomes" id="UP000616779"/>
    </source>
</evidence>
<sequence length="95" mass="11227">MTIEKQRNEYGTPLDSRETYTKVDWLIWSASLATDRDDFIKLVEPLWKMINDTPDRVAFSDWTDTITARQLNFQHRSVVGGFYMKLLKEKGIRQV</sequence>
<proteinExistence type="predicted"/>
<dbReference type="RefSeq" id="WP_171643263.1">
    <property type="nucleotide sequence ID" value="NZ_WHOA01000085.1"/>
</dbReference>
<dbReference type="PANTHER" id="PTHR31987:SF1">
    <property type="entry name" value="GLUTAMINASE A"/>
    <property type="match status" value="1"/>
</dbReference>
<feature type="domain" description="Glutaminase A central" evidence="1">
    <location>
        <begin position="5"/>
        <end position="86"/>
    </location>
</feature>
<dbReference type="InterPro" id="IPR052743">
    <property type="entry name" value="Glutaminase_GtaA"/>
</dbReference>
<gene>
    <name evidence="2" type="ORF">GC098_11080</name>
</gene>
<organism evidence="2 3">
    <name type="scientific">Paenibacillus phytorum</name>
    <dbReference type="NCBI Taxonomy" id="2654977"/>
    <lineage>
        <taxon>Bacteria</taxon>
        <taxon>Bacillati</taxon>
        <taxon>Bacillota</taxon>
        <taxon>Bacilli</taxon>
        <taxon>Bacillales</taxon>
        <taxon>Paenibacillaceae</taxon>
        <taxon>Paenibacillus</taxon>
    </lineage>
</organism>
<dbReference type="InterPro" id="IPR032514">
    <property type="entry name" value="GtaA_central"/>
</dbReference>
<evidence type="ECO:0000259" key="1">
    <source>
        <dbReference type="Pfam" id="PF16335"/>
    </source>
</evidence>
<protein>
    <submittedName>
        <fullName evidence="2">DUF1793 domain-containing protein</fullName>
    </submittedName>
</protein>